<organism evidence="1">
    <name type="scientific">Rhizophora mucronata</name>
    <name type="common">Asiatic mangrove</name>
    <dbReference type="NCBI Taxonomy" id="61149"/>
    <lineage>
        <taxon>Eukaryota</taxon>
        <taxon>Viridiplantae</taxon>
        <taxon>Streptophyta</taxon>
        <taxon>Embryophyta</taxon>
        <taxon>Tracheophyta</taxon>
        <taxon>Spermatophyta</taxon>
        <taxon>Magnoliopsida</taxon>
        <taxon>eudicotyledons</taxon>
        <taxon>Gunneridae</taxon>
        <taxon>Pentapetalae</taxon>
        <taxon>rosids</taxon>
        <taxon>fabids</taxon>
        <taxon>Malpighiales</taxon>
        <taxon>Rhizophoraceae</taxon>
        <taxon>Rhizophora</taxon>
    </lineage>
</organism>
<evidence type="ECO:0000313" key="1">
    <source>
        <dbReference type="EMBL" id="MBX43238.1"/>
    </source>
</evidence>
<reference evidence="1" key="1">
    <citation type="submission" date="2018-02" db="EMBL/GenBank/DDBJ databases">
        <title>Rhizophora mucronata_Transcriptome.</title>
        <authorList>
            <person name="Meera S.P."/>
            <person name="Sreeshan A."/>
            <person name="Augustine A."/>
        </authorList>
    </citation>
    <scope>NUCLEOTIDE SEQUENCE</scope>
    <source>
        <tissue evidence="1">Leaf</tissue>
    </source>
</reference>
<protein>
    <submittedName>
        <fullName evidence="1">Uncharacterized protein</fullName>
    </submittedName>
</protein>
<dbReference type="AlphaFoldDB" id="A0A2P2NL71"/>
<name>A0A2P2NL71_RHIMU</name>
<dbReference type="EMBL" id="GGEC01062754">
    <property type="protein sequence ID" value="MBX43238.1"/>
    <property type="molecule type" value="Transcribed_RNA"/>
</dbReference>
<proteinExistence type="predicted"/>
<sequence>MIKTSGQLSCLFSNNDLSYRHLNFKTLLGA</sequence>
<accession>A0A2P2NL71</accession>